<evidence type="ECO:0000256" key="3">
    <source>
        <dbReference type="PROSITE-ProRule" id="PRU00169"/>
    </source>
</evidence>
<dbReference type="Pfam" id="PF00072">
    <property type="entry name" value="Response_reg"/>
    <property type="match status" value="1"/>
</dbReference>
<dbReference type="EC" id="2.7.7.65" evidence="1"/>
<reference evidence="6 7" key="1">
    <citation type="journal article" date="2011" name="Stand. Genomic Sci.">
        <title>Complete genome sequence of Desulfobulbus propionicus type strain (1pr3).</title>
        <authorList>
            <person name="Pagani I."/>
            <person name="Lapidus A."/>
            <person name="Nolan M."/>
            <person name="Lucas S."/>
            <person name="Hammon N."/>
            <person name="Deshpande S."/>
            <person name="Cheng J.F."/>
            <person name="Chertkov O."/>
            <person name="Davenport K."/>
            <person name="Tapia R."/>
            <person name="Han C."/>
            <person name="Goodwin L."/>
            <person name="Pitluck S."/>
            <person name="Liolios K."/>
            <person name="Mavromatis K."/>
            <person name="Ivanova N."/>
            <person name="Mikhailova N."/>
            <person name="Pati A."/>
            <person name="Chen A."/>
            <person name="Palaniappan K."/>
            <person name="Land M."/>
            <person name="Hauser L."/>
            <person name="Chang Y.J."/>
            <person name="Jeffries C.D."/>
            <person name="Detter J.C."/>
            <person name="Brambilla E."/>
            <person name="Kannan K.P."/>
            <person name="Djao O.D."/>
            <person name="Rohde M."/>
            <person name="Pukall R."/>
            <person name="Spring S."/>
            <person name="Goker M."/>
            <person name="Sikorski J."/>
            <person name="Woyke T."/>
            <person name="Bristow J."/>
            <person name="Eisen J.A."/>
            <person name="Markowitz V."/>
            <person name="Hugenholtz P."/>
            <person name="Kyrpides N.C."/>
            <person name="Klenk H.P."/>
        </authorList>
    </citation>
    <scope>NUCLEOTIDE SEQUENCE [LARGE SCALE GENOMIC DNA]</scope>
    <source>
        <strain evidence="7">ATCC 33891 / DSM 2032 / 1pr3</strain>
    </source>
</reference>
<protein>
    <recommendedName>
        <fullName evidence="1">diguanylate cyclase</fullName>
        <ecNumber evidence="1">2.7.7.65</ecNumber>
    </recommendedName>
</protein>
<dbReference type="InterPro" id="IPR000160">
    <property type="entry name" value="GGDEF_dom"/>
</dbReference>
<dbReference type="PANTHER" id="PTHR45138:SF9">
    <property type="entry name" value="DIGUANYLATE CYCLASE DGCM-RELATED"/>
    <property type="match status" value="1"/>
</dbReference>
<organism evidence="6 7">
    <name type="scientific">Desulfobulbus propionicus (strain ATCC 33891 / DSM 2032 / VKM B-1956 / 1pr3)</name>
    <dbReference type="NCBI Taxonomy" id="577650"/>
    <lineage>
        <taxon>Bacteria</taxon>
        <taxon>Pseudomonadati</taxon>
        <taxon>Thermodesulfobacteriota</taxon>
        <taxon>Desulfobulbia</taxon>
        <taxon>Desulfobulbales</taxon>
        <taxon>Desulfobulbaceae</taxon>
        <taxon>Desulfobulbus</taxon>
    </lineage>
</organism>
<dbReference type="Gene3D" id="3.40.50.2300">
    <property type="match status" value="1"/>
</dbReference>
<gene>
    <name evidence="6" type="ordered locus">Despr_2994</name>
</gene>
<dbReference type="GO" id="GO:0043709">
    <property type="term" value="P:cell adhesion involved in single-species biofilm formation"/>
    <property type="evidence" value="ECO:0007669"/>
    <property type="project" value="TreeGrafter"/>
</dbReference>
<evidence type="ECO:0000313" key="6">
    <source>
        <dbReference type="EMBL" id="ADW19127.1"/>
    </source>
</evidence>
<sequence>MECMKKKEKTTDASILIVDDNPVVIKLLHAMLARAGYQVVQAASGQQALALLASDCLPDLILLDIDMPGVSGLEACRLIKENPRTADIPVIFVTASNDKEHIVNGFAAGAQDYIIKPSTQEELLARVRTHLALCRTQQALKASRARYRELSFLDDLTGLFNTRYLYRNMQAHFNRDPEQSLTVIFMDIDRFKQVVDSHGHLNGSRAIAELAGIIKSLLPQGGYGVSYGGDEFVVVLANLDGEAGRRLAEQMRAAIAGRRFLRGQGLSVHLTVSCGMASYPEDAHDLVDLLGKADHALFASKSRGRNTVISFADMGAKPRDGLLPVD</sequence>
<dbReference type="InterPro" id="IPR043128">
    <property type="entry name" value="Rev_trsase/Diguanyl_cyclase"/>
</dbReference>
<keyword evidence="3" id="KW-0597">Phosphoprotein</keyword>
<dbReference type="KEGG" id="dpr:Despr_2994"/>
<dbReference type="InterPro" id="IPR011006">
    <property type="entry name" value="CheY-like_superfamily"/>
</dbReference>
<feature type="domain" description="Response regulatory" evidence="4">
    <location>
        <begin position="14"/>
        <end position="131"/>
    </location>
</feature>
<comment type="catalytic activity">
    <reaction evidence="2">
        <text>2 GTP = 3',3'-c-di-GMP + 2 diphosphate</text>
        <dbReference type="Rhea" id="RHEA:24898"/>
        <dbReference type="ChEBI" id="CHEBI:33019"/>
        <dbReference type="ChEBI" id="CHEBI:37565"/>
        <dbReference type="ChEBI" id="CHEBI:58805"/>
        <dbReference type="EC" id="2.7.7.65"/>
    </reaction>
</comment>
<evidence type="ECO:0000256" key="2">
    <source>
        <dbReference type="ARBA" id="ARBA00034247"/>
    </source>
</evidence>
<name>A0A7U3YPF2_DESPD</name>
<dbReference type="SMART" id="SM00267">
    <property type="entry name" value="GGDEF"/>
    <property type="match status" value="1"/>
</dbReference>
<dbReference type="AlphaFoldDB" id="A0A7U3YPF2"/>
<dbReference type="InterPro" id="IPR050469">
    <property type="entry name" value="Diguanylate_Cyclase"/>
</dbReference>
<dbReference type="PROSITE" id="PS50110">
    <property type="entry name" value="RESPONSE_REGULATORY"/>
    <property type="match status" value="1"/>
</dbReference>
<accession>A0A7U3YPF2</accession>
<dbReference type="SMART" id="SM00448">
    <property type="entry name" value="REC"/>
    <property type="match status" value="1"/>
</dbReference>
<evidence type="ECO:0000313" key="7">
    <source>
        <dbReference type="Proteomes" id="UP000006365"/>
    </source>
</evidence>
<dbReference type="SUPFAM" id="SSF55073">
    <property type="entry name" value="Nucleotide cyclase"/>
    <property type="match status" value="1"/>
</dbReference>
<dbReference type="InterPro" id="IPR001789">
    <property type="entry name" value="Sig_transdc_resp-reg_receiver"/>
</dbReference>
<dbReference type="Pfam" id="PF00990">
    <property type="entry name" value="GGDEF"/>
    <property type="match status" value="1"/>
</dbReference>
<dbReference type="PROSITE" id="PS50887">
    <property type="entry name" value="GGDEF"/>
    <property type="match status" value="1"/>
</dbReference>
<dbReference type="GO" id="GO:1902201">
    <property type="term" value="P:negative regulation of bacterial-type flagellum-dependent cell motility"/>
    <property type="evidence" value="ECO:0007669"/>
    <property type="project" value="TreeGrafter"/>
</dbReference>
<dbReference type="CDD" id="cd01949">
    <property type="entry name" value="GGDEF"/>
    <property type="match status" value="1"/>
</dbReference>
<evidence type="ECO:0000259" key="5">
    <source>
        <dbReference type="PROSITE" id="PS50887"/>
    </source>
</evidence>
<feature type="modified residue" description="4-aspartylphosphate" evidence="3">
    <location>
        <position position="64"/>
    </location>
</feature>
<dbReference type="NCBIfam" id="TIGR00254">
    <property type="entry name" value="GGDEF"/>
    <property type="match status" value="1"/>
</dbReference>
<dbReference type="GO" id="GO:0052621">
    <property type="term" value="F:diguanylate cyclase activity"/>
    <property type="evidence" value="ECO:0007669"/>
    <property type="project" value="UniProtKB-EC"/>
</dbReference>
<dbReference type="GO" id="GO:0005886">
    <property type="term" value="C:plasma membrane"/>
    <property type="evidence" value="ECO:0007669"/>
    <property type="project" value="TreeGrafter"/>
</dbReference>
<keyword evidence="7" id="KW-1185">Reference proteome</keyword>
<proteinExistence type="predicted"/>
<dbReference type="Gene3D" id="3.30.70.270">
    <property type="match status" value="1"/>
</dbReference>
<dbReference type="InterPro" id="IPR029787">
    <property type="entry name" value="Nucleotide_cyclase"/>
</dbReference>
<dbReference type="Proteomes" id="UP000006365">
    <property type="component" value="Chromosome"/>
</dbReference>
<dbReference type="PANTHER" id="PTHR45138">
    <property type="entry name" value="REGULATORY COMPONENTS OF SENSORY TRANSDUCTION SYSTEM"/>
    <property type="match status" value="1"/>
</dbReference>
<evidence type="ECO:0000259" key="4">
    <source>
        <dbReference type="PROSITE" id="PS50110"/>
    </source>
</evidence>
<dbReference type="EMBL" id="CP002364">
    <property type="protein sequence ID" value="ADW19127.1"/>
    <property type="molecule type" value="Genomic_DNA"/>
</dbReference>
<dbReference type="GO" id="GO:0000160">
    <property type="term" value="P:phosphorelay signal transduction system"/>
    <property type="evidence" value="ECO:0007669"/>
    <property type="project" value="InterPro"/>
</dbReference>
<dbReference type="SUPFAM" id="SSF52172">
    <property type="entry name" value="CheY-like"/>
    <property type="match status" value="1"/>
</dbReference>
<feature type="domain" description="GGDEF" evidence="5">
    <location>
        <begin position="179"/>
        <end position="313"/>
    </location>
</feature>
<evidence type="ECO:0000256" key="1">
    <source>
        <dbReference type="ARBA" id="ARBA00012528"/>
    </source>
</evidence>